<dbReference type="Proteomes" id="UP000694388">
    <property type="component" value="Unplaced"/>
</dbReference>
<evidence type="ECO:0000313" key="5">
    <source>
        <dbReference type="Ensembl" id="ENSEBUP00000018504.1"/>
    </source>
</evidence>
<dbReference type="AlphaFoldDB" id="A0A8C4QQW8"/>
<evidence type="ECO:0000256" key="1">
    <source>
        <dbReference type="ARBA" id="ARBA00004167"/>
    </source>
</evidence>
<evidence type="ECO:0000256" key="4">
    <source>
        <dbReference type="ARBA" id="ARBA00023136"/>
    </source>
</evidence>
<evidence type="ECO:0000313" key="6">
    <source>
        <dbReference type="Proteomes" id="UP000694388"/>
    </source>
</evidence>
<keyword evidence="3" id="KW-1133">Transmembrane helix</keyword>
<sequence>IARYSLHGSSAVCPSCSIKNNLAFSYHGPYVKERIVEFAQRVSGPTVRIFDGITTLGDAPGCGEPFFVYIGGESPLKEKFKDTATEKVVFSCFYTAAESVFTQSKSLPVLPAVIVVKDRTYYLYNELEDGALDRWVEHYRFPSFLSIDVFTLNQLAVSGKTLVMALLTGGDMDQRSKRQDLLL</sequence>
<evidence type="ECO:0000256" key="3">
    <source>
        <dbReference type="ARBA" id="ARBA00022989"/>
    </source>
</evidence>
<dbReference type="InterPro" id="IPR052250">
    <property type="entry name" value="PDI_TMX3"/>
</dbReference>
<protein>
    <submittedName>
        <fullName evidence="5">Uncharacterized protein</fullName>
    </submittedName>
</protein>
<keyword evidence="6" id="KW-1185">Reference proteome</keyword>
<comment type="subcellular location">
    <subcellularLocation>
        <location evidence="1">Membrane</location>
        <topology evidence="1">Single-pass membrane protein</topology>
    </subcellularLocation>
</comment>
<name>A0A8C4QQW8_EPTBU</name>
<proteinExistence type="predicted"/>
<dbReference type="PANTHER" id="PTHR46426">
    <property type="entry name" value="PROTEIN DISULFIDE-ISOMERASE TMX3"/>
    <property type="match status" value="1"/>
</dbReference>
<organism evidence="5 6">
    <name type="scientific">Eptatretus burgeri</name>
    <name type="common">Inshore hagfish</name>
    <dbReference type="NCBI Taxonomy" id="7764"/>
    <lineage>
        <taxon>Eukaryota</taxon>
        <taxon>Metazoa</taxon>
        <taxon>Chordata</taxon>
        <taxon>Craniata</taxon>
        <taxon>Vertebrata</taxon>
        <taxon>Cyclostomata</taxon>
        <taxon>Myxini</taxon>
        <taxon>Myxiniformes</taxon>
        <taxon>Myxinidae</taxon>
        <taxon>Eptatretinae</taxon>
        <taxon>Eptatretus</taxon>
    </lineage>
</organism>
<dbReference type="GO" id="GO:0016020">
    <property type="term" value="C:membrane"/>
    <property type="evidence" value="ECO:0007669"/>
    <property type="project" value="UniProtKB-SubCell"/>
</dbReference>
<dbReference type="Ensembl" id="ENSEBUT00000019080.1">
    <property type="protein sequence ID" value="ENSEBUP00000018504.1"/>
    <property type="gene ID" value="ENSEBUG00000011552.1"/>
</dbReference>
<reference evidence="5" key="2">
    <citation type="submission" date="2025-09" db="UniProtKB">
        <authorList>
            <consortium name="Ensembl"/>
        </authorList>
    </citation>
    <scope>IDENTIFICATION</scope>
</reference>
<keyword evidence="2" id="KW-0812">Transmembrane</keyword>
<dbReference type="GO" id="GO:0005783">
    <property type="term" value="C:endoplasmic reticulum"/>
    <property type="evidence" value="ECO:0007669"/>
    <property type="project" value="TreeGrafter"/>
</dbReference>
<dbReference type="PANTHER" id="PTHR46426:SF1">
    <property type="entry name" value="PROTEIN DISULFIDE-ISOMERASE TMX3"/>
    <property type="match status" value="1"/>
</dbReference>
<evidence type="ECO:0000256" key="2">
    <source>
        <dbReference type="ARBA" id="ARBA00022692"/>
    </source>
</evidence>
<dbReference type="GeneTree" id="ENSGT00930000151022"/>
<accession>A0A8C4QQW8</accession>
<dbReference type="GO" id="GO:0009986">
    <property type="term" value="C:cell surface"/>
    <property type="evidence" value="ECO:0007669"/>
    <property type="project" value="TreeGrafter"/>
</dbReference>
<keyword evidence="4" id="KW-0472">Membrane</keyword>
<reference evidence="5" key="1">
    <citation type="submission" date="2025-08" db="UniProtKB">
        <authorList>
            <consortium name="Ensembl"/>
        </authorList>
    </citation>
    <scope>IDENTIFICATION</scope>
</reference>